<keyword evidence="1" id="KW-0472">Membrane</keyword>
<organism evidence="2 3">
    <name type="scientific">Phyllosticta citribraziliensis</name>
    <dbReference type="NCBI Taxonomy" id="989973"/>
    <lineage>
        <taxon>Eukaryota</taxon>
        <taxon>Fungi</taxon>
        <taxon>Dikarya</taxon>
        <taxon>Ascomycota</taxon>
        <taxon>Pezizomycotina</taxon>
        <taxon>Dothideomycetes</taxon>
        <taxon>Dothideomycetes incertae sedis</taxon>
        <taxon>Botryosphaeriales</taxon>
        <taxon>Phyllostictaceae</taxon>
        <taxon>Phyllosticta</taxon>
    </lineage>
</organism>
<keyword evidence="3" id="KW-1185">Reference proteome</keyword>
<keyword evidence="1" id="KW-0812">Transmembrane</keyword>
<dbReference type="Proteomes" id="UP001360953">
    <property type="component" value="Unassembled WGS sequence"/>
</dbReference>
<feature type="transmembrane region" description="Helical" evidence="1">
    <location>
        <begin position="25"/>
        <end position="46"/>
    </location>
</feature>
<dbReference type="RefSeq" id="XP_066650739.1">
    <property type="nucleotide sequence ID" value="XM_066798470.1"/>
</dbReference>
<name>A0ABR1L607_9PEZI</name>
<evidence type="ECO:0000313" key="3">
    <source>
        <dbReference type="Proteomes" id="UP001360953"/>
    </source>
</evidence>
<comment type="caution">
    <text evidence="2">The sequence shown here is derived from an EMBL/GenBank/DDBJ whole genome shotgun (WGS) entry which is preliminary data.</text>
</comment>
<reference evidence="2 3" key="1">
    <citation type="submission" date="2024-04" db="EMBL/GenBank/DDBJ databases">
        <title>Phyllosticta paracitricarpa is synonymous to the EU quarantine fungus P. citricarpa based on phylogenomic analyses.</title>
        <authorList>
            <consortium name="Lawrence Berkeley National Laboratory"/>
            <person name="Van ingen-buijs V.A."/>
            <person name="Van westerhoven A.C."/>
            <person name="Haridas S."/>
            <person name="Skiadas P."/>
            <person name="Martin F."/>
            <person name="Groenewald J.Z."/>
            <person name="Crous P.W."/>
            <person name="Seidl M.F."/>
        </authorList>
    </citation>
    <scope>NUCLEOTIDE SEQUENCE [LARGE SCALE GENOMIC DNA]</scope>
    <source>
        <strain evidence="2 3">CPC 17464</strain>
    </source>
</reference>
<evidence type="ECO:0000313" key="2">
    <source>
        <dbReference type="EMBL" id="KAK7530666.1"/>
    </source>
</evidence>
<evidence type="ECO:0000256" key="1">
    <source>
        <dbReference type="SAM" id="Phobius"/>
    </source>
</evidence>
<sequence>MVFLAAIGPWKSTQEQPKVAIYQQWLPAFLALSVHVIPLAAALTMLSINFRITASTTEVSTTSLQYLAKALELVTQASISAVALTYLQRDYTSSDGVPFGAITAGLQLNSLSYLWSLDFFGSLWSPAFPLRRKLTFAVFILFATLLTATVGPSIATCLIPRPVYLSGKYYPLDPKSTIYPQRIETSGSPDHCEIVNQTLTVAQSYNRSNIICPSEGWESLGQLITTAITKDRTDEEYLASFSTKASYRYKISSQKANSTRLGPELQNISNKLENLRGYSVKQFPKRSILLAAPTWFTLSVQNTLRLFSPGSGQFRKRLPLKISLRALSPVAVSFCQKPDNSTRQDGSLPADSTLFQFENPFTNEPSTVGFPETAGYTANDRTWKISWSHANGSNISIIALLSNWTESGYRRHMVCPVIAGWADSTQTITENGYPDVSDVHWAREAVEISEDWASLLAPSFGDSNSSVIDQLGQIISFVPYLQRYNGGDLGYSSYFSDTHSLIVSGMVVNGMSGHGHKQFSSIGYWRKSNASTYSISYQSYYDGPAAYSSQGLSVKLSLAVLVSYVAYTLAFIIFSIGFNRTASSAWDSISELTALALLSKPPEKSLKNTRAGIETVELFKRQVHIRVVENDNLEIVFKEEDPNRKTESIVKNKAY</sequence>
<keyword evidence="1" id="KW-1133">Transmembrane helix</keyword>
<dbReference type="GeneID" id="92031376"/>
<proteinExistence type="predicted"/>
<dbReference type="EMBL" id="JBBPEH010000013">
    <property type="protein sequence ID" value="KAK7530666.1"/>
    <property type="molecule type" value="Genomic_DNA"/>
</dbReference>
<gene>
    <name evidence="2" type="ORF">J3D65DRAFT_606927</name>
</gene>
<feature type="transmembrane region" description="Helical" evidence="1">
    <location>
        <begin position="136"/>
        <end position="159"/>
    </location>
</feature>
<protein>
    <submittedName>
        <fullName evidence="2">Uncharacterized protein</fullName>
    </submittedName>
</protein>
<accession>A0ABR1L607</accession>
<feature type="transmembrane region" description="Helical" evidence="1">
    <location>
        <begin position="556"/>
        <end position="578"/>
    </location>
</feature>